<dbReference type="HOGENOM" id="CLU_034763_1_0_1"/>
<dbReference type="STRING" id="344612.A1CCG7"/>
<dbReference type="Proteomes" id="UP000006701">
    <property type="component" value="Unassembled WGS sequence"/>
</dbReference>
<dbReference type="Pfam" id="PF12697">
    <property type="entry name" value="Abhydrolase_6"/>
    <property type="match status" value="1"/>
</dbReference>
<evidence type="ECO:0000259" key="2">
    <source>
        <dbReference type="Pfam" id="PF12697"/>
    </source>
</evidence>
<feature type="chain" id="PRO_5002633319" description="AB hydrolase-1 domain-containing protein" evidence="1">
    <location>
        <begin position="20"/>
        <end position="375"/>
    </location>
</feature>
<dbReference type="AlphaFoldDB" id="A1CCG7"/>
<feature type="domain" description="AB hydrolase-1" evidence="2">
    <location>
        <begin position="100"/>
        <end position="357"/>
    </location>
</feature>
<dbReference type="InterPro" id="IPR029058">
    <property type="entry name" value="AB_hydrolase_fold"/>
</dbReference>
<proteinExistence type="predicted"/>
<dbReference type="eggNOG" id="ENOG502S0NN">
    <property type="taxonomic scope" value="Eukaryota"/>
</dbReference>
<dbReference type="RefSeq" id="XP_001273650.1">
    <property type="nucleotide sequence ID" value="XM_001273649.1"/>
</dbReference>
<dbReference type="VEuPathDB" id="FungiDB:ACLA_061860"/>
<keyword evidence="1" id="KW-0732">Signal</keyword>
<dbReference type="Gene3D" id="3.40.50.1820">
    <property type="entry name" value="alpha/beta hydrolase"/>
    <property type="match status" value="1"/>
</dbReference>
<feature type="signal peptide" evidence="1">
    <location>
        <begin position="1"/>
        <end position="19"/>
    </location>
</feature>
<accession>A1CCG7</accession>
<dbReference type="OMA" id="FCGGDCL"/>
<dbReference type="SMR" id="A1CCG7"/>
<dbReference type="EMBL" id="DS027050">
    <property type="protein sequence ID" value="EAW12224.1"/>
    <property type="molecule type" value="Genomic_DNA"/>
</dbReference>
<dbReference type="InterPro" id="IPR000073">
    <property type="entry name" value="AB_hydrolase_1"/>
</dbReference>
<dbReference type="SUPFAM" id="SSF53474">
    <property type="entry name" value="alpha/beta-Hydrolases"/>
    <property type="match status" value="1"/>
</dbReference>
<dbReference type="GeneID" id="4705843"/>
<dbReference type="OrthoDB" id="190201at2759"/>
<evidence type="ECO:0000313" key="4">
    <source>
        <dbReference type="Proteomes" id="UP000006701"/>
    </source>
</evidence>
<protein>
    <recommendedName>
        <fullName evidence="2">AB hydrolase-1 domain-containing protein</fullName>
    </recommendedName>
</protein>
<name>A1CCG7_ASPCL</name>
<evidence type="ECO:0000256" key="1">
    <source>
        <dbReference type="SAM" id="SignalP"/>
    </source>
</evidence>
<reference evidence="3 4" key="1">
    <citation type="journal article" date="2008" name="PLoS Genet.">
        <title>Genomic islands in the pathogenic filamentous fungus Aspergillus fumigatus.</title>
        <authorList>
            <person name="Fedorova N.D."/>
            <person name="Khaldi N."/>
            <person name="Joardar V.S."/>
            <person name="Maiti R."/>
            <person name="Amedeo P."/>
            <person name="Anderson M.J."/>
            <person name="Crabtree J."/>
            <person name="Silva J.C."/>
            <person name="Badger J.H."/>
            <person name="Albarraq A."/>
            <person name="Angiuoli S."/>
            <person name="Bussey H."/>
            <person name="Bowyer P."/>
            <person name="Cotty P.J."/>
            <person name="Dyer P.S."/>
            <person name="Egan A."/>
            <person name="Galens K."/>
            <person name="Fraser-Liggett C.M."/>
            <person name="Haas B.J."/>
            <person name="Inman J.M."/>
            <person name="Kent R."/>
            <person name="Lemieux S."/>
            <person name="Malavazi I."/>
            <person name="Orvis J."/>
            <person name="Roemer T."/>
            <person name="Ronning C.M."/>
            <person name="Sundaram J.P."/>
            <person name="Sutton G."/>
            <person name="Turner G."/>
            <person name="Venter J.C."/>
            <person name="White O.R."/>
            <person name="Whitty B.R."/>
            <person name="Youngman P."/>
            <person name="Wolfe K.H."/>
            <person name="Goldman G.H."/>
            <person name="Wortman J.R."/>
            <person name="Jiang B."/>
            <person name="Denning D.W."/>
            <person name="Nierman W.C."/>
        </authorList>
    </citation>
    <scope>NUCLEOTIDE SEQUENCE [LARGE SCALE GENOMIC DNA]</scope>
    <source>
        <strain evidence="4">ATCC 1007 / CBS 513.65 / DSM 816 / NCTC 3887 / NRRL 1</strain>
    </source>
</reference>
<organism evidence="3 4">
    <name type="scientific">Aspergillus clavatus (strain ATCC 1007 / CBS 513.65 / DSM 816 / NCTC 3887 / NRRL 1 / QM 1276 / 107)</name>
    <dbReference type="NCBI Taxonomy" id="344612"/>
    <lineage>
        <taxon>Eukaryota</taxon>
        <taxon>Fungi</taxon>
        <taxon>Dikarya</taxon>
        <taxon>Ascomycota</taxon>
        <taxon>Pezizomycotina</taxon>
        <taxon>Eurotiomycetes</taxon>
        <taxon>Eurotiomycetidae</taxon>
        <taxon>Eurotiales</taxon>
        <taxon>Aspergillaceae</taxon>
        <taxon>Aspergillus</taxon>
        <taxon>Aspergillus subgen. Fumigati</taxon>
    </lineage>
</organism>
<evidence type="ECO:0000313" key="3">
    <source>
        <dbReference type="EMBL" id="EAW12224.1"/>
    </source>
</evidence>
<gene>
    <name evidence="3" type="ORF">ACLA_061860</name>
</gene>
<sequence length="375" mass="41218">MRVSLELSLFSFLLPAVVASKPRCTEFKLPIHVSLSLPQFKVPRFDSSYESTAFLAASVSRTANLSALVAGQSQIDRSFGIYFRYCEPEKSKHRTDILQILSHGIGFDKSYWSFDGEEYDYIASATAAGYATLSYDRLGVGQSEQADPYFEIQVSTQVAILAQVTELVRNGQLWRRVPVPKKVVHVGHSFGSLITNGLVAAQPHLSDGIVLTGFSHNTSYTPLFETCLGFELARSNNPRRFRQHDSGYLTWGNEYANQCAFYTYPFFEPTVLQQAEASKAPFAISELLSFASVSLAAPNFTNPVLMLSGQFDLPFCGGECQGVLNGPASVSPFVFPNAHPFVSYVHPNAGHSLNLHHNASAAYGVITSFLQQQGL</sequence>
<keyword evidence="4" id="KW-1185">Reference proteome</keyword>
<dbReference type="KEGG" id="act:ACLA_061860"/>